<evidence type="ECO:0000313" key="1">
    <source>
        <dbReference type="EMBL" id="KKZ74873.1"/>
    </source>
</evidence>
<organism evidence="1 2">
    <name type="scientific">Streptomyces showdoensis</name>
    <dbReference type="NCBI Taxonomy" id="68268"/>
    <lineage>
        <taxon>Bacteria</taxon>
        <taxon>Bacillati</taxon>
        <taxon>Actinomycetota</taxon>
        <taxon>Actinomycetes</taxon>
        <taxon>Kitasatosporales</taxon>
        <taxon>Streptomycetaceae</taxon>
        <taxon>Streptomyces</taxon>
    </lineage>
</organism>
<accession>A0A2P2GTR1</accession>
<proteinExistence type="predicted"/>
<evidence type="ECO:0000313" key="2">
    <source>
        <dbReference type="Proteomes" id="UP000265325"/>
    </source>
</evidence>
<dbReference type="AlphaFoldDB" id="A0A2P2GTR1"/>
<name>A0A2P2GTR1_STREW</name>
<protein>
    <submittedName>
        <fullName evidence="1">Uncharacterized protein</fullName>
    </submittedName>
</protein>
<dbReference type="RefSeq" id="WP_046906374.1">
    <property type="nucleotide sequence ID" value="NZ_BAAAXG010000026.1"/>
</dbReference>
<keyword evidence="2" id="KW-1185">Reference proteome</keyword>
<reference evidence="1 2" key="1">
    <citation type="submission" date="2015-05" db="EMBL/GenBank/DDBJ databases">
        <title>Draft Genome assembly of Streptomyces showdoensis.</title>
        <authorList>
            <person name="Thapa K.K."/>
            <person name="Metsa-Ketela M."/>
        </authorList>
    </citation>
    <scope>NUCLEOTIDE SEQUENCE [LARGE SCALE GENOMIC DNA]</scope>
    <source>
        <strain evidence="1 2">ATCC 15227</strain>
    </source>
</reference>
<sequence length="148" mass="17305">MTDIPATYLGVDVPPHIRDSWHTWEGARWRTQRHWANNKPFPPDQRFTVRPPAGMCPTHRQGWLDYRNMRFNEETGDPWPGNPQSPFLFVGSDMNRLRNERRLQWDRKASEQMQLIERICLRGDSPQCTSPVEIPAPRPIVDVHLPAA</sequence>
<gene>
    <name evidence="1" type="ORF">VO63_05340</name>
</gene>
<comment type="caution">
    <text evidence="1">The sequence shown here is derived from an EMBL/GenBank/DDBJ whole genome shotgun (WGS) entry which is preliminary data.</text>
</comment>
<dbReference type="EMBL" id="LAQS01000006">
    <property type="protein sequence ID" value="KKZ74873.1"/>
    <property type="molecule type" value="Genomic_DNA"/>
</dbReference>
<dbReference type="Proteomes" id="UP000265325">
    <property type="component" value="Unassembled WGS sequence"/>
</dbReference>
<dbReference type="OrthoDB" id="4236312at2"/>